<dbReference type="EMBL" id="AEPD01000012">
    <property type="protein sequence ID" value="EFU31502.1"/>
    <property type="molecule type" value="Genomic_DNA"/>
</dbReference>
<protein>
    <submittedName>
        <fullName evidence="1">Uncharacterized protein</fullName>
    </submittedName>
</protein>
<sequence length="44" mass="4949">MECAGSRMAETVSCLETARKVKTLSRRSPFILQKGHTWKLIRAG</sequence>
<dbReference type="AlphaFoldDB" id="E6K4J9"/>
<evidence type="ECO:0000313" key="2">
    <source>
        <dbReference type="Proteomes" id="UP000003112"/>
    </source>
</evidence>
<name>E6K4J9_9BACT</name>
<keyword evidence="2" id="KW-1185">Reference proteome</keyword>
<reference evidence="1 2" key="1">
    <citation type="submission" date="2010-10" db="EMBL/GenBank/DDBJ databases">
        <authorList>
            <person name="Muzny D."/>
            <person name="Qin X."/>
            <person name="Deng J."/>
            <person name="Jiang H."/>
            <person name="Liu Y."/>
            <person name="Qu J."/>
            <person name="Song X.-Z."/>
            <person name="Zhang L."/>
            <person name="Thornton R."/>
            <person name="Coyle M."/>
            <person name="Francisco L."/>
            <person name="Jackson L."/>
            <person name="Javaid M."/>
            <person name="Korchina V."/>
            <person name="Kovar C."/>
            <person name="Mata R."/>
            <person name="Mathew T."/>
            <person name="Ngo R."/>
            <person name="Nguyen L."/>
            <person name="Nguyen N."/>
            <person name="Okwuonu G."/>
            <person name="Ongeri F."/>
            <person name="Pham C."/>
            <person name="Simmons D."/>
            <person name="Wilczek-Boney K."/>
            <person name="Hale W."/>
            <person name="Jakkamsetti A."/>
            <person name="Pham P."/>
            <person name="Ruth R."/>
            <person name="San Lucas F."/>
            <person name="Warren J."/>
            <person name="Zhang J."/>
            <person name="Zhao Z."/>
            <person name="Zhou C."/>
            <person name="Zhu D."/>
            <person name="Lee S."/>
            <person name="Bess C."/>
            <person name="Blankenburg K."/>
            <person name="Forbes L."/>
            <person name="Fu Q."/>
            <person name="Gubbala S."/>
            <person name="Hirani K."/>
            <person name="Jayaseelan J.C."/>
            <person name="Lara F."/>
            <person name="Munidasa M."/>
            <person name="Palculict T."/>
            <person name="Patil S."/>
            <person name="Pu L.-L."/>
            <person name="Saada N."/>
            <person name="Tang L."/>
            <person name="Weissenberger G."/>
            <person name="Zhu Y."/>
            <person name="Hemphill L."/>
            <person name="Shang Y."/>
            <person name="Youmans B."/>
            <person name="Ayvaz T."/>
            <person name="Ross M."/>
            <person name="Santibanez J."/>
            <person name="Aqrawi P."/>
            <person name="Gross S."/>
            <person name="Joshi V."/>
            <person name="Fowler G."/>
            <person name="Nazareth L."/>
            <person name="Reid J."/>
            <person name="Worley K."/>
            <person name="Petrosino J."/>
            <person name="Highlander S."/>
            <person name="Gibbs R."/>
        </authorList>
    </citation>
    <scope>NUCLEOTIDE SEQUENCE [LARGE SCALE GENOMIC DNA]</scope>
    <source>
        <strain evidence="1 2">ATCC 33574</strain>
    </source>
</reference>
<gene>
    <name evidence="1" type="ORF">HMPREF6485_0617</name>
</gene>
<dbReference type="Proteomes" id="UP000003112">
    <property type="component" value="Unassembled WGS sequence"/>
</dbReference>
<evidence type="ECO:0000313" key="1">
    <source>
        <dbReference type="EMBL" id="EFU31502.1"/>
    </source>
</evidence>
<dbReference type="HOGENOM" id="CLU_3220069_0_0_10"/>
<comment type="caution">
    <text evidence="1">The sequence shown here is derived from an EMBL/GenBank/DDBJ whole genome shotgun (WGS) entry which is preliminary data.</text>
</comment>
<organism evidence="1 2">
    <name type="scientific">Segatella buccae ATCC 33574</name>
    <dbReference type="NCBI Taxonomy" id="873513"/>
    <lineage>
        <taxon>Bacteria</taxon>
        <taxon>Pseudomonadati</taxon>
        <taxon>Bacteroidota</taxon>
        <taxon>Bacteroidia</taxon>
        <taxon>Bacteroidales</taxon>
        <taxon>Prevotellaceae</taxon>
        <taxon>Segatella</taxon>
    </lineage>
</organism>
<accession>E6K4J9</accession>
<proteinExistence type="predicted"/>